<dbReference type="GO" id="GO:1990414">
    <property type="term" value="P:replication-born double-strand break repair via sister chromatid exchange"/>
    <property type="evidence" value="ECO:0007669"/>
    <property type="project" value="TreeGrafter"/>
</dbReference>
<comment type="caution">
    <text evidence="4">The sequence shown here is derived from an EMBL/GenBank/DDBJ whole genome shotgun (WGS) entry which is preliminary data.</text>
</comment>
<evidence type="ECO:0000313" key="4">
    <source>
        <dbReference type="EMBL" id="GMM56387.1"/>
    </source>
</evidence>
<dbReference type="GO" id="GO:0010468">
    <property type="term" value="P:regulation of gene expression"/>
    <property type="evidence" value="ECO:0007669"/>
    <property type="project" value="InterPro"/>
</dbReference>
<dbReference type="Proteomes" id="UP001377567">
    <property type="component" value="Unassembled WGS sequence"/>
</dbReference>
<organism evidence="4 5">
    <name type="scientific">Maudiozyma humilis</name>
    <name type="common">Sour dough yeast</name>
    <name type="synonym">Kazachstania humilis</name>
    <dbReference type="NCBI Taxonomy" id="51915"/>
    <lineage>
        <taxon>Eukaryota</taxon>
        <taxon>Fungi</taxon>
        <taxon>Dikarya</taxon>
        <taxon>Ascomycota</taxon>
        <taxon>Saccharomycotina</taxon>
        <taxon>Saccharomycetes</taxon>
        <taxon>Saccharomycetales</taxon>
        <taxon>Saccharomycetaceae</taxon>
        <taxon>Maudiozyma</taxon>
    </lineage>
</organism>
<comment type="similarity">
    <text evidence="1">Belongs to the SCC2/Nipped-B family.</text>
</comment>
<dbReference type="GO" id="GO:0071169">
    <property type="term" value="P:establishment of protein localization to chromatin"/>
    <property type="evidence" value="ECO:0007669"/>
    <property type="project" value="TreeGrafter"/>
</dbReference>
<feature type="compositionally biased region" description="Acidic residues" evidence="2">
    <location>
        <begin position="135"/>
        <end position="145"/>
    </location>
</feature>
<dbReference type="GO" id="GO:0090694">
    <property type="term" value="C:Scc2-Scc4 cohesin loading complex"/>
    <property type="evidence" value="ECO:0007669"/>
    <property type="project" value="TreeGrafter"/>
</dbReference>
<dbReference type="InterPro" id="IPR033031">
    <property type="entry name" value="Scc2/Nipped-B"/>
</dbReference>
<dbReference type="GO" id="GO:0140588">
    <property type="term" value="P:chromatin looping"/>
    <property type="evidence" value="ECO:0007669"/>
    <property type="project" value="InterPro"/>
</dbReference>
<dbReference type="CDD" id="cd23958">
    <property type="entry name" value="SCC2"/>
    <property type="match status" value="1"/>
</dbReference>
<protein>
    <recommendedName>
        <fullName evidence="1">Sister chromatid cohesion protein</fullName>
    </recommendedName>
</protein>
<keyword evidence="5" id="KW-1185">Reference proteome</keyword>
<dbReference type="PANTHER" id="PTHR21704">
    <property type="entry name" value="NIPPED-B-LIKE PROTEIN DELANGIN SCC2-RELATED"/>
    <property type="match status" value="1"/>
</dbReference>
<keyword evidence="1" id="KW-0677">Repeat</keyword>
<dbReference type="EMBL" id="BTGD01000008">
    <property type="protein sequence ID" value="GMM56387.1"/>
    <property type="molecule type" value="Genomic_DNA"/>
</dbReference>
<dbReference type="InterPro" id="IPR024986">
    <property type="entry name" value="Nipped-B_C"/>
</dbReference>
<comment type="subcellular location">
    <subcellularLocation>
        <location evidence="1">Nucleus</location>
    </subcellularLocation>
</comment>
<dbReference type="InterPro" id="IPR016024">
    <property type="entry name" value="ARM-type_fold"/>
</dbReference>
<keyword evidence="1" id="KW-0539">Nucleus</keyword>
<dbReference type="GO" id="GO:0003682">
    <property type="term" value="F:chromatin binding"/>
    <property type="evidence" value="ECO:0007669"/>
    <property type="project" value="TreeGrafter"/>
</dbReference>
<proteinExistence type="inferred from homology"/>
<evidence type="ECO:0000256" key="1">
    <source>
        <dbReference type="RuleBase" id="RU364107"/>
    </source>
</evidence>
<evidence type="ECO:0000259" key="3">
    <source>
        <dbReference type="Pfam" id="PF12830"/>
    </source>
</evidence>
<sequence>MINAINKQPLSHLIPKESLNSLINEQLHASIRLNNSIQELCSNESLMTNTTKDENSNKYSLLLDEKLSLRFNCPTNISLSGPETNSLSDDKLAMLSATTQEYITKRGIHVDEKDLIIPTETSSNNNDKKRRRDSDSDESQPEDTDSSFVKKTNISANVSLNQENIGLQYLKDFNELMNKISGNNEIEKCNNMEYWYPLANETFLLNEYSLNKLLFILKNISSIPQAWTKLNTDTLLALLNIMTDNILEVRDNVNLDYDSELLKGVAYLSINVMFSIFKFNLDDPRLYMEKFVLEPVNFLTENLNLTDFKFNTKSEEYLQLFDSAIEAIPSYINNRPFIDDGLSTRLIYIFSEIMMCDITFPNNEVTVENTWASIKWTSSMILISLFEKVPAQREFIFDELLSHIEKLPPKRIQKKLIKIGGNTYISYFTLTIIIMLEKINYYQLLNSIVISDKSAIQTLKHHKTITEEELTKLIDHKIDFVINRLYENLIKYRHCLENIVQDLLSALISCQYPVSERILTALTKKMIGLFRPTKKPNANIETTLLQQLGQIGGVLFDIKSQTKSNQSNNLIKLCNYPDMLSQWLSSFQNVLIFTKTMDSEISSWNYAYCLQIDSLLELYEQMKDSNSSNTESESFIIKCLEDSLNSRFENHRCNLTYDVVKYDYFSILHSFELLGQYDFYLKLVLSILDEDKIKLRSVAIKSLSILVSKDDKILSDPLVEGTLTDLLAAKSAASVKDAILDLFSVNSAYLTFYKVINLNFDSDSLQVRRHVLKINEKIYDETDQIDVKVFVCSKILQRVEDEEDSIIDMAREILVRKWINDVNKVENTHHVKADLLKENVLVMSGVIFENEKCASIFNWFFNFYLLNSSLHTEQTFRYILKCMRLLTDILVQNIIELQADGTSEINPQLKSQLLNLLSVFSDAVVLFITKDHIMSLYPYMVSDTRSELFYHILHVFRSSIVKLTNFKPKFLFDLETTLLTDLPKMTVREIDEAVPLVLSVAQKRQDLGRIAKACSSCFKHLNPYITIANKNPRDLKLDTKLQRLLYLATAFARFTSFDTSIIHISYVKDGEPVYEYVAKCLLLLSKHEVNHVIRRIAIKNLTKLCGNKPRLFNSKHILSILDEVFKGEDTDIQLVILESFYDFFVQEEKHTVRESGESTFTSRDQRVKKDVQKEVLSDGICTALVARYLKNILKICRLPNFKNALVGIRLLRLILENGYTNPSLCVPTVISLLSSTSIYISRIALKMFTPLMEKYESMVYSGITKGILLSVQYLRGISNELFYERDKSIRLLQDNMTTNRGLFTKFNKHINKVIQGIFNQFLADPESDAAKCNVLFLVANLPNIKYTNQYEVVKLIKYCELISEQIKEVLVDADEVNIDMMDSDDDEDSFSKMQNCVVCSKVIAELKTYLMEIYGITTEELLYEGSDETDLKDVAAAIVKVIPQPFHIFVTDTIASYSSQEEVQEYLETLG</sequence>
<dbReference type="SUPFAM" id="SSF48371">
    <property type="entry name" value="ARM repeat"/>
    <property type="match status" value="1"/>
</dbReference>
<gene>
    <name evidence="4" type="ORF">DAKH74_030030</name>
</gene>
<evidence type="ECO:0000256" key="2">
    <source>
        <dbReference type="SAM" id="MobiDB-lite"/>
    </source>
</evidence>
<dbReference type="GO" id="GO:0034087">
    <property type="term" value="P:establishment of mitotic sister chromatid cohesion"/>
    <property type="evidence" value="ECO:0007669"/>
    <property type="project" value="TreeGrafter"/>
</dbReference>
<dbReference type="PANTHER" id="PTHR21704:SF18">
    <property type="entry name" value="NIPPED-B-LIKE PROTEIN"/>
    <property type="match status" value="1"/>
</dbReference>
<name>A0AAV5RYD2_MAUHU</name>
<reference evidence="4 5" key="1">
    <citation type="journal article" date="2023" name="Elife">
        <title>Identification of key yeast species and microbe-microbe interactions impacting larval growth of Drosophila in the wild.</title>
        <authorList>
            <person name="Mure A."/>
            <person name="Sugiura Y."/>
            <person name="Maeda R."/>
            <person name="Honda K."/>
            <person name="Sakurai N."/>
            <person name="Takahashi Y."/>
            <person name="Watada M."/>
            <person name="Katoh T."/>
            <person name="Gotoh A."/>
            <person name="Gotoh Y."/>
            <person name="Taniguchi I."/>
            <person name="Nakamura K."/>
            <person name="Hayashi T."/>
            <person name="Katayama T."/>
            <person name="Uemura T."/>
            <person name="Hattori Y."/>
        </authorList>
    </citation>
    <scope>NUCLEOTIDE SEQUENCE [LARGE SCALE GENOMIC DNA]</scope>
    <source>
        <strain evidence="4 5">KH-74</strain>
    </source>
</reference>
<dbReference type="Pfam" id="PF12830">
    <property type="entry name" value="Nipped-B_C"/>
    <property type="match status" value="1"/>
</dbReference>
<keyword evidence="1" id="KW-0131">Cell cycle</keyword>
<evidence type="ECO:0000313" key="5">
    <source>
        <dbReference type="Proteomes" id="UP001377567"/>
    </source>
</evidence>
<dbReference type="GO" id="GO:0061775">
    <property type="term" value="F:cohesin loader activity"/>
    <property type="evidence" value="ECO:0007669"/>
    <property type="project" value="InterPro"/>
</dbReference>
<accession>A0AAV5RYD2</accession>
<feature type="region of interest" description="Disordered" evidence="2">
    <location>
        <begin position="114"/>
        <end position="147"/>
    </location>
</feature>
<feature type="domain" description="Sister chromatid cohesion C-terminal" evidence="3">
    <location>
        <begin position="1181"/>
        <end position="1361"/>
    </location>
</feature>